<dbReference type="GO" id="GO:0005524">
    <property type="term" value="F:ATP binding"/>
    <property type="evidence" value="ECO:0007669"/>
    <property type="project" value="UniProtKB-KW"/>
</dbReference>
<comment type="catalytic activity">
    <reaction evidence="17">
        <text>(6S)-5,6,7,8-tetrahydrofolyl-(gamma-L-Glu)(n) + L-glutamate + ATP = (6S)-5,6,7,8-tetrahydrofolyl-(gamma-L-Glu)(n+1) + ADP + phosphate + H(+)</text>
        <dbReference type="Rhea" id="RHEA:10580"/>
        <dbReference type="Rhea" id="RHEA-COMP:14738"/>
        <dbReference type="Rhea" id="RHEA-COMP:14740"/>
        <dbReference type="ChEBI" id="CHEBI:15378"/>
        <dbReference type="ChEBI" id="CHEBI:29985"/>
        <dbReference type="ChEBI" id="CHEBI:30616"/>
        <dbReference type="ChEBI" id="CHEBI:43474"/>
        <dbReference type="ChEBI" id="CHEBI:141005"/>
        <dbReference type="ChEBI" id="CHEBI:456216"/>
        <dbReference type="EC" id="6.3.2.17"/>
    </reaction>
</comment>
<accession>A0A1V2DU53</accession>
<organism evidence="24 25">
    <name type="scientific">Marinobacter lutaoensis</name>
    <dbReference type="NCBI Taxonomy" id="135739"/>
    <lineage>
        <taxon>Bacteria</taxon>
        <taxon>Pseudomonadati</taxon>
        <taxon>Pseudomonadota</taxon>
        <taxon>Gammaproteobacteria</taxon>
        <taxon>Pseudomonadales</taxon>
        <taxon>Marinobacteraceae</taxon>
        <taxon>Marinobacter</taxon>
    </lineage>
</organism>
<sequence>MPSHPDSGRPAPVAPGVGASLEQWLAYLESIHPIGIDLGLDRVLLVLRRLFPHKPAGRIITVAGTNGKGSTVAALEALLQAAGRRTGAYTSPHLHRYNERIRIDGNDIDDATLIRAFERVEQARGAVSLTYFEFGTLAAFVTFAEAGVEDWILEVGLGGRLDAVNVLDADLAVIASVDIDHADFLGHDRETIGFEKAGILRPGIPAIYADDDPPRSVLQQAAAQRVALALLGRDYEIRHEGGAVYLQYQSLRLSLPAGPLPVKSLAAAAVAVHRLEPELPPSTLESVLARVRVAGRFERLGEAPPVYVDVGHNPHAAGWLAGRVRDLPGPPRKVIAVYAALADKDVEGVALRMAPVVSEWHLAPLAVPRGLALADLSARLAAAGVTGRGHDSVADALAAAKAAAGEDGVVVVFGSFFTVAEARAVLVSGVP</sequence>
<comment type="catalytic activity">
    <reaction evidence="18">
        <text>10-formyltetrahydrofolyl-(gamma-L-Glu)(n) + L-glutamate + ATP = 10-formyltetrahydrofolyl-(gamma-L-Glu)(n+1) + ADP + phosphate + H(+)</text>
        <dbReference type="Rhea" id="RHEA:51904"/>
        <dbReference type="Rhea" id="RHEA-COMP:13088"/>
        <dbReference type="Rhea" id="RHEA-COMP:14300"/>
        <dbReference type="ChEBI" id="CHEBI:15378"/>
        <dbReference type="ChEBI" id="CHEBI:29985"/>
        <dbReference type="ChEBI" id="CHEBI:30616"/>
        <dbReference type="ChEBI" id="CHEBI:43474"/>
        <dbReference type="ChEBI" id="CHEBI:134413"/>
        <dbReference type="ChEBI" id="CHEBI:456216"/>
        <dbReference type="EC" id="6.3.2.17"/>
    </reaction>
</comment>
<dbReference type="Proteomes" id="UP000189339">
    <property type="component" value="Unassembled WGS sequence"/>
</dbReference>
<feature type="domain" description="Mur ligase central" evidence="23">
    <location>
        <begin position="62"/>
        <end position="234"/>
    </location>
</feature>
<evidence type="ECO:0000259" key="22">
    <source>
        <dbReference type="Pfam" id="PF02875"/>
    </source>
</evidence>
<evidence type="ECO:0000256" key="5">
    <source>
        <dbReference type="ARBA" id="ARBA00013023"/>
    </source>
</evidence>
<dbReference type="EC" id="6.3.2.17" evidence="6"/>
<evidence type="ECO:0000313" key="24">
    <source>
        <dbReference type="EMBL" id="ONF44208.1"/>
    </source>
</evidence>
<dbReference type="InterPro" id="IPR036615">
    <property type="entry name" value="Mur_ligase_C_dom_sf"/>
</dbReference>
<evidence type="ECO:0000256" key="3">
    <source>
        <dbReference type="ARBA" id="ARBA00005150"/>
    </source>
</evidence>
<evidence type="ECO:0000256" key="6">
    <source>
        <dbReference type="ARBA" id="ARBA00013025"/>
    </source>
</evidence>
<evidence type="ECO:0000256" key="8">
    <source>
        <dbReference type="ARBA" id="ARBA00022598"/>
    </source>
</evidence>
<evidence type="ECO:0000256" key="7">
    <source>
        <dbReference type="ARBA" id="ARBA00019357"/>
    </source>
</evidence>
<evidence type="ECO:0000256" key="16">
    <source>
        <dbReference type="ARBA" id="ARBA00032510"/>
    </source>
</evidence>
<dbReference type="GO" id="GO:0004326">
    <property type="term" value="F:tetrahydrofolylpolyglutamate synthase activity"/>
    <property type="evidence" value="ECO:0007669"/>
    <property type="project" value="UniProtKB-EC"/>
</dbReference>
<keyword evidence="13" id="KW-0289">Folate biosynthesis</keyword>
<keyword evidence="12" id="KW-0460">Magnesium</keyword>
<dbReference type="InterPro" id="IPR013221">
    <property type="entry name" value="Mur_ligase_cen"/>
</dbReference>
<dbReference type="AlphaFoldDB" id="A0A1V2DU53"/>
<comment type="pathway">
    <text evidence="2">Cofactor biosynthesis; tetrahydrofolate biosynthesis; 7,8-dihydrofolate from 2-amino-4-hydroxy-6-hydroxymethyl-7,8-dihydropteridine diphosphate and 4-aminobenzoate: step 2/2.</text>
</comment>
<keyword evidence="11 21" id="KW-0067">ATP-binding</keyword>
<evidence type="ECO:0000256" key="4">
    <source>
        <dbReference type="ARBA" id="ARBA00008276"/>
    </source>
</evidence>
<dbReference type="InterPro" id="IPR004101">
    <property type="entry name" value="Mur_ligase_C"/>
</dbReference>
<dbReference type="GO" id="GO:0046872">
    <property type="term" value="F:metal ion binding"/>
    <property type="evidence" value="ECO:0007669"/>
    <property type="project" value="UniProtKB-KW"/>
</dbReference>
<comment type="function">
    <text evidence="1">Functions in two distinct reactions of the de novo folate biosynthetic pathway. Catalyzes the addition of a glutamate residue to dihydropteroate (7,8-dihydropteroate or H2Pte) to form dihydrofolate (7,8-dihydrofolate monoglutamate or H2Pte-Glu). Also catalyzes successive additions of L-glutamate to tetrahydrofolate or 10-formyltetrahydrofolate or 5,10-methylenetetrahydrofolate, leading to folylpolyglutamate derivatives.</text>
</comment>
<reference evidence="24 25" key="1">
    <citation type="submission" date="2016-12" db="EMBL/GenBank/DDBJ databases">
        <title>Marinobacter lutaoensis whole genome sequencing.</title>
        <authorList>
            <person name="Verma A."/>
            <person name="Krishnamurthi S."/>
        </authorList>
    </citation>
    <scope>NUCLEOTIDE SEQUENCE [LARGE SCALE GENOMIC DNA]</scope>
    <source>
        <strain evidence="24 25">T5054</strain>
    </source>
</reference>
<dbReference type="NCBIfam" id="TIGR01499">
    <property type="entry name" value="folC"/>
    <property type="match status" value="1"/>
</dbReference>
<comment type="catalytic activity">
    <reaction evidence="20">
        <text>7,8-dihydropteroate + L-glutamate + ATP = 7,8-dihydrofolate + ADP + phosphate + H(+)</text>
        <dbReference type="Rhea" id="RHEA:23584"/>
        <dbReference type="ChEBI" id="CHEBI:15378"/>
        <dbReference type="ChEBI" id="CHEBI:17839"/>
        <dbReference type="ChEBI" id="CHEBI:29985"/>
        <dbReference type="ChEBI" id="CHEBI:30616"/>
        <dbReference type="ChEBI" id="CHEBI:43474"/>
        <dbReference type="ChEBI" id="CHEBI:57451"/>
        <dbReference type="ChEBI" id="CHEBI:456216"/>
        <dbReference type="EC" id="6.3.2.12"/>
    </reaction>
</comment>
<evidence type="ECO:0000256" key="17">
    <source>
        <dbReference type="ARBA" id="ARBA00047493"/>
    </source>
</evidence>
<evidence type="ECO:0000256" key="21">
    <source>
        <dbReference type="PIRNR" id="PIRNR001563"/>
    </source>
</evidence>
<dbReference type="EMBL" id="MSCW01000005">
    <property type="protein sequence ID" value="ONF44208.1"/>
    <property type="molecule type" value="Genomic_DNA"/>
</dbReference>
<dbReference type="NCBIfam" id="NF008101">
    <property type="entry name" value="PRK10846.1"/>
    <property type="match status" value="1"/>
</dbReference>
<comment type="caution">
    <text evidence="24">The sequence shown here is derived from an EMBL/GenBank/DDBJ whole genome shotgun (WGS) entry which is preliminary data.</text>
</comment>
<dbReference type="GO" id="GO:0046654">
    <property type="term" value="P:tetrahydrofolate biosynthetic process"/>
    <property type="evidence" value="ECO:0007669"/>
    <property type="project" value="UniProtKB-UniPathway"/>
</dbReference>
<comment type="similarity">
    <text evidence="4 21">Belongs to the folylpolyglutamate synthase family.</text>
</comment>
<keyword evidence="25" id="KW-1185">Reference proteome</keyword>
<name>A0A1V2DU53_9GAMM</name>
<keyword evidence="10 21" id="KW-0547">Nucleotide-binding</keyword>
<keyword evidence="8 21" id="KW-0436">Ligase</keyword>
<dbReference type="Pfam" id="PF08245">
    <property type="entry name" value="Mur_ligase_M"/>
    <property type="match status" value="1"/>
</dbReference>
<evidence type="ECO:0000256" key="1">
    <source>
        <dbReference type="ARBA" id="ARBA00002714"/>
    </source>
</evidence>
<dbReference type="GO" id="GO:0046656">
    <property type="term" value="P:folic acid biosynthetic process"/>
    <property type="evidence" value="ECO:0007669"/>
    <property type="project" value="UniProtKB-KW"/>
</dbReference>
<comment type="pathway">
    <text evidence="3">Cofactor biosynthesis; tetrahydrofolylpolyglutamate biosynthesis.</text>
</comment>
<evidence type="ECO:0000256" key="10">
    <source>
        <dbReference type="ARBA" id="ARBA00022741"/>
    </source>
</evidence>
<dbReference type="PANTHER" id="PTHR11136:SF0">
    <property type="entry name" value="DIHYDROFOLATE SYNTHETASE-RELATED"/>
    <property type="match status" value="1"/>
</dbReference>
<evidence type="ECO:0000259" key="23">
    <source>
        <dbReference type="Pfam" id="PF08245"/>
    </source>
</evidence>
<gene>
    <name evidence="24" type="ORF">BTO32_07965</name>
</gene>
<dbReference type="SUPFAM" id="SSF53244">
    <property type="entry name" value="MurD-like peptide ligases, peptide-binding domain"/>
    <property type="match status" value="1"/>
</dbReference>
<dbReference type="STRING" id="135739.BTO32_07965"/>
<dbReference type="PANTHER" id="PTHR11136">
    <property type="entry name" value="FOLYLPOLYGLUTAMATE SYNTHASE-RELATED"/>
    <property type="match status" value="1"/>
</dbReference>
<dbReference type="GO" id="GO:0008841">
    <property type="term" value="F:dihydrofolate synthase activity"/>
    <property type="evidence" value="ECO:0007669"/>
    <property type="project" value="UniProtKB-EC"/>
</dbReference>
<evidence type="ECO:0000256" key="9">
    <source>
        <dbReference type="ARBA" id="ARBA00022723"/>
    </source>
</evidence>
<dbReference type="Gene3D" id="3.90.190.20">
    <property type="entry name" value="Mur ligase, C-terminal domain"/>
    <property type="match status" value="1"/>
</dbReference>
<evidence type="ECO:0000313" key="25">
    <source>
        <dbReference type="Proteomes" id="UP000189339"/>
    </source>
</evidence>
<evidence type="ECO:0000256" key="18">
    <source>
        <dbReference type="ARBA" id="ARBA00047808"/>
    </source>
</evidence>
<evidence type="ECO:0000256" key="15">
    <source>
        <dbReference type="ARBA" id="ARBA00030592"/>
    </source>
</evidence>
<comment type="catalytic activity">
    <reaction evidence="19">
        <text>(6R)-5,10-methylenetetrahydrofolyl-(gamma-L-Glu)(n) + L-glutamate + ATP = (6R)-5,10-methylenetetrahydrofolyl-(gamma-L-Glu)(n+1) + ADP + phosphate + H(+)</text>
        <dbReference type="Rhea" id="RHEA:51912"/>
        <dbReference type="Rhea" id="RHEA-COMP:13257"/>
        <dbReference type="Rhea" id="RHEA-COMP:13258"/>
        <dbReference type="ChEBI" id="CHEBI:15378"/>
        <dbReference type="ChEBI" id="CHEBI:29985"/>
        <dbReference type="ChEBI" id="CHEBI:30616"/>
        <dbReference type="ChEBI" id="CHEBI:43474"/>
        <dbReference type="ChEBI" id="CHEBI:136572"/>
        <dbReference type="ChEBI" id="CHEBI:456216"/>
        <dbReference type="EC" id="6.3.2.17"/>
    </reaction>
</comment>
<feature type="domain" description="Mur ligase C-terminal" evidence="22">
    <location>
        <begin position="295"/>
        <end position="416"/>
    </location>
</feature>
<dbReference type="Gene3D" id="3.40.1190.10">
    <property type="entry name" value="Mur-like, catalytic domain"/>
    <property type="match status" value="1"/>
</dbReference>
<dbReference type="SUPFAM" id="SSF53623">
    <property type="entry name" value="MurD-like peptide ligases, catalytic domain"/>
    <property type="match status" value="1"/>
</dbReference>
<dbReference type="InterPro" id="IPR036565">
    <property type="entry name" value="Mur-like_cat_sf"/>
</dbReference>
<evidence type="ECO:0000256" key="14">
    <source>
        <dbReference type="ARBA" id="ARBA00030048"/>
    </source>
</evidence>
<dbReference type="OrthoDB" id="9809356at2"/>
<dbReference type="Pfam" id="PF02875">
    <property type="entry name" value="Mur_ligase_C"/>
    <property type="match status" value="1"/>
</dbReference>
<protein>
    <recommendedName>
        <fullName evidence="7">Dihydrofolate synthase/folylpolyglutamate synthase</fullName>
        <ecNumber evidence="5">6.3.2.12</ecNumber>
        <ecNumber evidence="6">6.3.2.17</ecNumber>
    </recommendedName>
    <alternativeName>
        <fullName evidence="16">Folylpoly-gamma-glutamate synthetase-dihydrofolate synthetase</fullName>
    </alternativeName>
    <alternativeName>
        <fullName evidence="14">Folylpolyglutamate synthetase</fullName>
    </alternativeName>
    <alternativeName>
        <fullName evidence="15">Tetrahydrofolylpolyglutamate synthase</fullName>
    </alternativeName>
</protein>
<evidence type="ECO:0000256" key="2">
    <source>
        <dbReference type="ARBA" id="ARBA00004799"/>
    </source>
</evidence>
<keyword evidence="9" id="KW-0479">Metal-binding</keyword>
<evidence type="ECO:0000256" key="19">
    <source>
        <dbReference type="ARBA" id="ARBA00049035"/>
    </source>
</evidence>
<evidence type="ECO:0000256" key="11">
    <source>
        <dbReference type="ARBA" id="ARBA00022840"/>
    </source>
</evidence>
<dbReference type="PIRSF" id="PIRSF001563">
    <property type="entry name" value="Folylpolyglu_synth"/>
    <property type="match status" value="1"/>
</dbReference>
<evidence type="ECO:0000256" key="13">
    <source>
        <dbReference type="ARBA" id="ARBA00022909"/>
    </source>
</evidence>
<dbReference type="RefSeq" id="WP_076724088.1">
    <property type="nucleotide sequence ID" value="NZ_MSCW01000005.1"/>
</dbReference>
<evidence type="ECO:0000256" key="12">
    <source>
        <dbReference type="ARBA" id="ARBA00022842"/>
    </source>
</evidence>
<dbReference type="GO" id="GO:0005737">
    <property type="term" value="C:cytoplasm"/>
    <property type="evidence" value="ECO:0007669"/>
    <property type="project" value="TreeGrafter"/>
</dbReference>
<dbReference type="EC" id="6.3.2.12" evidence="5"/>
<dbReference type="UniPathway" id="UPA00077">
    <property type="reaction ID" value="UER00157"/>
</dbReference>
<evidence type="ECO:0000256" key="20">
    <source>
        <dbReference type="ARBA" id="ARBA00049161"/>
    </source>
</evidence>
<dbReference type="InterPro" id="IPR001645">
    <property type="entry name" value="Folylpolyglutamate_synth"/>
</dbReference>
<proteinExistence type="inferred from homology"/>